<dbReference type="Proteomes" id="UP000177625">
    <property type="component" value="Unassembled WGS sequence"/>
</dbReference>
<protein>
    <submittedName>
        <fullName evidence="1">Uncharacterized protein</fullName>
    </submittedName>
</protein>
<reference evidence="2" key="1">
    <citation type="submission" date="2016-03" db="EMBL/GenBank/DDBJ databases">
        <authorList>
            <person name="Guldener U."/>
        </authorList>
    </citation>
    <scope>NUCLEOTIDE SEQUENCE [LARGE SCALE GENOMIC DNA]</scope>
</reference>
<dbReference type="EMBL" id="FJVC01000242">
    <property type="protein sequence ID" value="CZT46313.1"/>
    <property type="molecule type" value="Genomic_DNA"/>
</dbReference>
<sequence length="60" mass="6887">MALDPSPTNKCSSPQHFHYSLARSITIRSPRLRHITLNAYSSKGQRSKICLPWGFDKMRV</sequence>
<proteinExistence type="predicted"/>
<evidence type="ECO:0000313" key="2">
    <source>
        <dbReference type="Proteomes" id="UP000177625"/>
    </source>
</evidence>
<organism evidence="1 2">
    <name type="scientific">Rhynchosporium secalis</name>
    <name type="common">Barley scald fungus</name>
    <dbReference type="NCBI Taxonomy" id="38038"/>
    <lineage>
        <taxon>Eukaryota</taxon>
        <taxon>Fungi</taxon>
        <taxon>Dikarya</taxon>
        <taxon>Ascomycota</taxon>
        <taxon>Pezizomycotina</taxon>
        <taxon>Leotiomycetes</taxon>
        <taxon>Helotiales</taxon>
        <taxon>Ploettnerulaceae</taxon>
        <taxon>Rhynchosporium</taxon>
    </lineage>
</organism>
<dbReference type="AlphaFoldDB" id="A0A1E1MB59"/>
<gene>
    <name evidence="1" type="ORF">RSE6_06725</name>
</gene>
<evidence type="ECO:0000313" key="1">
    <source>
        <dbReference type="EMBL" id="CZT46313.1"/>
    </source>
</evidence>
<accession>A0A1E1MB59</accession>
<keyword evidence="2" id="KW-1185">Reference proteome</keyword>
<name>A0A1E1MB59_RHYSE</name>